<dbReference type="InterPro" id="IPR050583">
    <property type="entry name" value="Mycobacterial_A85_antigen"/>
</dbReference>
<dbReference type="PANTHER" id="PTHR48098">
    <property type="entry name" value="ENTEROCHELIN ESTERASE-RELATED"/>
    <property type="match status" value="1"/>
</dbReference>
<reference evidence="2" key="1">
    <citation type="journal article" date="2019" name="Int. J. Syst. Evol. Microbiol.">
        <title>The Global Catalogue of Microorganisms (GCM) 10K type strain sequencing project: providing services to taxonomists for standard genome sequencing and annotation.</title>
        <authorList>
            <consortium name="The Broad Institute Genomics Platform"/>
            <consortium name="The Broad Institute Genome Sequencing Center for Infectious Disease"/>
            <person name="Wu L."/>
            <person name="Ma J."/>
        </authorList>
    </citation>
    <scope>NUCLEOTIDE SEQUENCE [LARGE SCALE GENOMIC DNA]</scope>
    <source>
        <strain evidence="2">CCUG 42001</strain>
    </source>
</reference>
<dbReference type="Pfam" id="PF00756">
    <property type="entry name" value="Esterase"/>
    <property type="match status" value="1"/>
</dbReference>
<accession>A0ABW1WFG3</accession>
<dbReference type="InterPro" id="IPR029058">
    <property type="entry name" value="AB_hydrolase_fold"/>
</dbReference>
<dbReference type="SUPFAM" id="SSF53474">
    <property type="entry name" value="alpha/beta-Hydrolases"/>
    <property type="match status" value="1"/>
</dbReference>
<protein>
    <submittedName>
        <fullName evidence="1">Alpha/beta hydrolase</fullName>
    </submittedName>
</protein>
<evidence type="ECO:0000313" key="1">
    <source>
        <dbReference type="EMBL" id="MFC6385909.1"/>
    </source>
</evidence>
<dbReference type="GO" id="GO:0016787">
    <property type="term" value="F:hydrolase activity"/>
    <property type="evidence" value="ECO:0007669"/>
    <property type="project" value="UniProtKB-KW"/>
</dbReference>
<keyword evidence="2" id="KW-1185">Reference proteome</keyword>
<dbReference type="Proteomes" id="UP001596267">
    <property type="component" value="Unassembled WGS sequence"/>
</dbReference>
<gene>
    <name evidence="1" type="ORF">ACFP7A_04775</name>
</gene>
<name>A0ABW1WFG3_9BACL</name>
<keyword evidence="1" id="KW-0378">Hydrolase</keyword>
<dbReference type="EMBL" id="JBHSTQ010000003">
    <property type="protein sequence ID" value="MFC6385909.1"/>
    <property type="molecule type" value="Genomic_DNA"/>
</dbReference>
<comment type="caution">
    <text evidence="1">The sequence shown here is derived from an EMBL/GenBank/DDBJ whole genome shotgun (WGS) entry which is preliminary data.</text>
</comment>
<dbReference type="RefSeq" id="WP_253052417.1">
    <property type="nucleotide sequence ID" value="NZ_JAMXWN010000002.1"/>
</dbReference>
<dbReference type="PANTHER" id="PTHR48098:SF1">
    <property type="entry name" value="DIACYLGLYCEROL ACYLTRANSFERASE_MYCOLYLTRANSFERASE AG85A"/>
    <property type="match status" value="1"/>
</dbReference>
<evidence type="ECO:0000313" key="2">
    <source>
        <dbReference type="Proteomes" id="UP001596267"/>
    </source>
</evidence>
<dbReference type="Gene3D" id="3.40.50.1820">
    <property type="entry name" value="alpha/beta hydrolase"/>
    <property type="match status" value="1"/>
</dbReference>
<proteinExistence type="predicted"/>
<dbReference type="InterPro" id="IPR000801">
    <property type="entry name" value="Esterase-like"/>
</dbReference>
<organism evidence="1 2">
    <name type="scientific">Sporolactobacillus kofuensis</name>
    <dbReference type="NCBI Taxonomy" id="269672"/>
    <lineage>
        <taxon>Bacteria</taxon>
        <taxon>Bacillati</taxon>
        <taxon>Bacillota</taxon>
        <taxon>Bacilli</taxon>
        <taxon>Bacillales</taxon>
        <taxon>Sporolactobacillaceae</taxon>
        <taxon>Sporolactobacillus</taxon>
    </lineage>
</organism>
<sequence>MEKKSGESMAVLSVAYDSEILGFQTTFQAILPRERSNNLRVLYLLHGLFGDDKQWIQSSSIIRYVENRNLAVFMPNVHRSYYTDMQSGGKYWTFLTKELPTIVHALFAINQQRESTYVGGLSMGGYGALKWGLSEPQSFAKVFALSPAIDVTRMREECKARDQEFHLIFGSPQEFGTSPNNLYHLLDQRSPLTSGTSFLQICGREDALYPDNLAFKERMEATDLPYFFKDREGGHSWDLWDEEIVTALDWLDQH</sequence>